<dbReference type="InterPro" id="IPR003140">
    <property type="entry name" value="PLipase/COase/thioEstase"/>
</dbReference>
<keyword evidence="5" id="KW-1185">Reference proteome</keyword>
<evidence type="ECO:0000256" key="1">
    <source>
        <dbReference type="ARBA" id="ARBA00022729"/>
    </source>
</evidence>
<reference evidence="5" key="1">
    <citation type="journal article" date="2019" name="Int. J. Syst. Evol. Microbiol.">
        <title>The Global Catalogue of Microorganisms (GCM) 10K type strain sequencing project: providing services to taxonomists for standard genome sequencing and annotation.</title>
        <authorList>
            <consortium name="The Broad Institute Genomics Platform"/>
            <consortium name="The Broad Institute Genome Sequencing Center for Infectious Disease"/>
            <person name="Wu L."/>
            <person name="Ma J."/>
        </authorList>
    </citation>
    <scope>NUCLEOTIDE SEQUENCE [LARGE SCALE GENOMIC DNA]</scope>
    <source>
        <strain evidence="5">JCM 16578</strain>
    </source>
</reference>
<name>A0ABP7KUN6_9ACTN</name>
<protein>
    <submittedName>
        <fullName evidence="4">Serine esterase</fullName>
    </submittedName>
</protein>
<feature type="domain" description="Phospholipase/carboxylesterase/thioesterase" evidence="3">
    <location>
        <begin position="127"/>
        <end position="194"/>
    </location>
</feature>
<dbReference type="EMBL" id="BAAAZA010000023">
    <property type="protein sequence ID" value="GAA3887786.1"/>
    <property type="molecule type" value="Genomic_DNA"/>
</dbReference>
<keyword evidence="2" id="KW-0378">Hydrolase</keyword>
<dbReference type="Proteomes" id="UP001501563">
    <property type="component" value="Unassembled WGS sequence"/>
</dbReference>
<dbReference type="Gene3D" id="3.40.50.1820">
    <property type="entry name" value="alpha/beta hydrolase"/>
    <property type="match status" value="1"/>
</dbReference>
<evidence type="ECO:0000259" key="3">
    <source>
        <dbReference type="Pfam" id="PF02230"/>
    </source>
</evidence>
<dbReference type="PANTHER" id="PTHR43037:SF5">
    <property type="entry name" value="FERULOYL ESTERASE"/>
    <property type="match status" value="1"/>
</dbReference>
<dbReference type="RefSeq" id="WP_345552821.1">
    <property type="nucleotide sequence ID" value="NZ_BAAAZA010000023.1"/>
</dbReference>
<dbReference type="InterPro" id="IPR050955">
    <property type="entry name" value="Plant_Biomass_Hydrol_Est"/>
</dbReference>
<dbReference type="PANTHER" id="PTHR43037">
    <property type="entry name" value="UNNAMED PRODUCT-RELATED"/>
    <property type="match status" value="1"/>
</dbReference>
<evidence type="ECO:0000256" key="2">
    <source>
        <dbReference type="ARBA" id="ARBA00022801"/>
    </source>
</evidence>
<comment type="caution">
    <text evidence="4">The sequence shown here is derived from an EMBL/GenBank/DDBJ whole genome shotgun (WGS) entry which is preliminary data.</text>
</comment>
<keyword evidence="1" id="KW-0732">Signal</keyword>
<gene>
    <name evidence="4" type="ORF">GCM10022207_64000</name>
</gene>
<dbReference type="Pfam" id="PF02230">
    <property type="entry name" value="Abhydrolase_2"/>
    <property type="match status" value="1"/>
</dbReference>
<accession>A0ABP7KUN6</accession>
<proteinExistence type="predicted"/>
<evidence type="ECO:0000313" key="5">
    <source>
        <dbReference type="Proteomes" id="UP001501563"/>
    </source>
</evidence>
<evidence type="ECO:0000313" key="4">
    <source>
        <dbReference type="EMBL" id="GAA3887786.1"/>
    </source>
</evidence>
<dbReference type="InterPro" id="IPR029058">
    <property type="entry name" value="AB_hydrolase_fold"/>
</dbReference>
<organism evidence="4 5">
    <name type="scientific">Streptomyces lannensis</name>
    <dbReference type="NCBI Taxonomy" id="766498"/>
    <lineage>
        <taxon>Bacteria</taxon>
        <taxon>Bacillati</taxon>
        <taxon>Actinomycetota</taxon>
        <taxon>Actinomycetes</taxon>
        <taxon>Kitasatosporales</taxon>
        <taxon>Streptomycetaceae</taxon>
        <taxon>Streptomyces</taxon>
    </lineage>
</organism>
<sequence length="232" mass="25271">MEETVLICASRHRLARGALEILPSPPLYPPLDVGLHEVKTSYAPALLHVPDRLPHWPVPLLIAFHGAGGEPGDMLSLLQDEAQQRKVLLLAPSSYRATWDVILDGHFGPDAMGLQDAMATVFEHFRVDRDRIAVSGFSDGASYALGLGLANGDLLTRILAYSPGRIPSARRDGRPTIFVSHGQRDPILPITHTSHRIVPALEDDGYHVDYMEHANGHEVPRLVVAASAELLG</sequence>
<dbReference type="SUPFAM" id="SSF53474">
    <property type="entry name" value="alpha/beta-Hydrolases"/>
    <property type="match status" value="1"/>
</dbReference>